<gene>
    <name evidence="1" type="ORF">MRB53_020931</name>
</gene>
<dbReference type="Proteomes" id="UP001234297">
    <property type="component" value="Chromosome 6"/>
</dbReference>
<name>A0ACC2L2B1_PERAE</name>
<dbReference type="EMBL" id="CM056814">
    <property type="protein sequence ID" value="KAJ8627624.1"/>
    <property type="molecule type" value="Genomic_DNA"/>
</dbReference>
<proteinExistence type="predicted"/>
<comment type="caution">
    <text evidence="1">The sequence shown here is derived from an EMBL/GenBank/DDBJ whole genome shotgun (WGS) entry which is preliminary data.</text>
</comment>
<evidence type="ECO:0000313" key="1">
    <source>
        <dbReference type="EMBL" id="KAJ8627624.1"/>
    </source>
</evidence>
<sequence>MAAKEEASHALGFGKTLGVSCGADESEILQKLIEIEVLDVGGRKYRNAQTRSLLPLWDYMNSQHGDGVV</sequence>
<keyword evidence="2" id="KW-1185">Reference proteome</keyword>
<evidence type="ECO:0000313" key="2">
    <source>
        <dbReference type="Proteomes" id="UP001234297"/>
    </source>
</evidence>
<protein>
    <submittedName>
        <fullName evidence="1">Uncharacterized protein</fullName>
    </submittedName>
</protein>
<accession>A0ACC2L2B1</accession>
<reference evidence="1 2" key="1">
    <citation type="journal article" date="2022" name="Hortic Res">
        <title>A haplotype resolved chromosomal level avocado genome allows analysis of novel avocado genes.</title>
        <authorList>
            <person name="Nath O."/>
            <person name="Fletcher S.J."/>
            <person name="Hayward A."/>
            <person name="Shaw L.M."/>
            <person name="Masouleh A.K."/>
            <person name="Furtado A."/>
            <person name="Henry R.J."/>
            <person name="Mitter N."/>
        </authorList>
    </citation>
    <scope>NUCLEOTIDE SEQUENCE [LARGE SCALE GENOMIC DNA]</scope>
    <source>
        <strain evidence="2">cv. Hass</strain>
    </source>
</reference>
<organism evidence="1 2">
    <name type="scientific">Persea americana</name>
    <name type="common">Avocado</name>
    <dbReference type="NCBI Taxonomy" id="3435"/>
    <lineage>
        <taxon>Eukaryota</taxon>
        <taxon>Viridiplantae</taxon>
        <taxon>Streptophyta</taxon>
        <taxon>Embryophyta</taxon>
        <taxon>Tracheophyta</taxon>
        <taxon>Spermatophyta</taxon>
        <taxon>Magnoliopsida</taxon>
        <taxon>Magnoliidae</taxon>
        <taxon>Laurales</taxon>
        <taxon>Lauraceae</taxon>
        <taxon>Persea</taxon>
    </lineage>
</organism>